<sequence length="152" mass="16714">MDNKLRIRPAVGRDVQSVRICAEGAYEQYVDAIGKAPAPMVADFEALIAAEHVHVAVNPDNEVLGFIVFYPTDQHVLLENVAVKASASGQGIGKALIAFCEASARKLGARSIKLYTNEKMTENLSIYPHLGYKETGRVTEDGFERVYFEKVI</sequence>
<dbReference type="GO" id="GO:0016747">
    <property type="term" value="F:acyltransferase activity, transferring groups other than amino-acyl groups"/>
    <property type="evidence" value="ECO:0007669"/>
    <property type="project" value="InterPro"/>
</dbReference>
<reference evidence="5" key="1">
    <citation type="submission" date="2015-07" db="EMBL/GenBank/DDBJ databases">
        <authorList>
            <person name="Rodrigo-Torres Lidia"/>
            <person name="Arahal R.David."/>
        </authorList>
    </citation>
    <scope>NUCLEOTIDE SEQUENCE [LARGE SCALE GENOMIC DNA]</scope>
    <source>
        <strain evidence="5">CECT 5096</strain>
    </source>
</reference>
<evidence type="ECO:0000313" key="4">
    <source>
        <dbReference type="EMBL" id="CTQ64875.1"/>
    </source>
</evidence>
<dbReference type="InterPro" id="IPR000182">
    <property type="entry name" value="GNAT_dom"/>
</dbReference>
<keyword evidence="5" id="KW-1185">Reference proteome</keyword>
<dbReference type="PANTHER" id="PTHR43877:SF2">
    <property type="entry name" value="AMINOALKYLPHOSPHONATE N-ACETYLTRANSFERASE-RELATED"/>
    <property type="match status" value="1"/>
</dbReference>
<accession>A0A0M6ZQ42</accession>
<gene>
    <name evidence="4" type="ORF">LA5096_00555</name>
</gene>
<evidence type="ECO:0000313" key="5">
    <source>
        <dbReference type="Proteomes" id="UP000049983"/>
    </source>
</evidence>
<dbReference type="Pfam" id="PF00583">
    <property type="entry name" value="Acetyltransf_1"/>
    <property type="match status" value="1"/>
</dbReference>
<name>A0A0M6ZQ42_9HYPH</name>
<dbReference type="InterPro" id="IPR016181">
    <property type="entry name" value="Acyl_CoA_acyltransferase"/>
</dbReference>
<dbReference type="SUPFAM" id="SSF55729">
    <property type="entry name" value="Acyl-CoA N-acyltransferases (Nat)"/>
    <property type="match status" value="1"/>
</dbReference>
<dbReference type="EMBL" id="CXWC01000001">
    <property type="protein sequence ID" value="CTQ64875.1"/>
    <property type="molecule type" value="Genomic_DNA"/>
</dbReference>
<dbReference type="CDD" id="cd04301">
    <property type="entry name" value="NAT_SF"/>
    <property type="match status" value="1"/>
</dbReference>
<keyword evidence="1 4" id="KW-0808">Transferase</keyword>
<dbReference type="Gene3D" id="3.40.630.30">
    <property type="match status" value="1"/>
</dbReference>
<dbReference type="AlphaFoldDB" id="A0A0M6ZQ42"/>
<keyword evidence="2" id="KW-0012">Acyltransferase</keyword>
<dbReference type="InterPro" id="IPR050832">
    <property type="entry name" value="Bact_Acetyltransf"/>
</dbReference>
<evidence type="ECO:0000256" key="2">
    <source>
        <dbReference type="ARBA" id="ARBA00023315"/>
    </source>
</evidence>
<protein>
    <submittedName>
        <fullName evidence="4">Putative acetyltransferase</fullName>
    </submittedName>
</protein>
<feature type="domain" description="N-acetyltransferase" evidence="3">
    <location>
        <begin position="16"/>
        <end position="152"/>
    </location>
</feature>
<dbReference type="RefSeq" id="WP_082442460.1">
    <property type="nucleotide sequence ID" value="NZ_CXWA01000003.1"/>
</dbReference>
<dbReference type="PROSITE" id="PS51186">
    <property type="entry name" value="GNAT"/>
    <property type="match status" value="1"/>
</dbReference>
<proteinExistence type="predicted"/>
<dbReference type="PANTHER" id="PTHR43877">
    <property type="entry name" value="AMINOALKYLPHOSPHONATE N-ACETYLTRANSFERASE-RELATED-RELATED"/>
    <property type="match status" value="1"/>
</dbReference>
<evidence type="ECO:0000259" key="3">
    <source>
        <dbReference type="PROSITE" id="PS51186"/>
    </source>
</evidence>
<organism evidence="4 5">
    <name type="scientific">Roseibium album</name>
    <dbReference type="NCBI Taxonomy" id="311410"/>
    <lineage>
        <taxon>Bacteria</taxon>
        <taxon>Pseudomonadati</taxon>
        <taxon>Pseudomonadota</taxon>
        <taxon>Alphaproteobacteria</taxon>
        <taxon>Hyphomicrobiales</taxon>
        <taxon>Stappiaceae</taxon>
        <taxon>Roseibium</taxon>
    </lineage>
</organism>
<evidence type="ECO:0000256" key="1">
    <source>
        <dbReference type="ARBA" id="ARBA00022679"/>
    </source>
</evidence>
<dbReference type="STRING" id="311410.LA5095_03188"/>
<dbReference type="Proteomes" id="UP000049983">
    <property type="component" value="Unassembled WGS sequence"/>
</dbReference>